<proteinExistence type="predicted"/>
<sequence length="215" mass="24926">MVHTIKEYEEKSRVFNPSTHIKSCIQEMEGHSAIGAEIASTWKDLLDLRLVKETYPVIHPIGQETFSLYADYPTGVFEYALDIDGATALIKKKRLEPSRFSPSTIIEAVDQGNINQDQTQIKPNHKNPVMVLQSDFLTDNKLYCINGNHRINEAFKREDQSIDVYVFNELEFVPFFYDTLSKAMYFLELDYHHVVHRDAPLIKSERGAFVYDFRN</sequence>
<protein>
    <recommendedName>
        <fullName evidence="2">ParB/Sulfiredoxin domain-containing protein</fullName>
    </recommendedName>
</protein>
<dbReference type="RefSeq" id="WP_368505287.1">
    <property type="nucleotide sequence ID" value="NZ_CP162551.1"/>
</dbReference>
<name>A0AB39BVN9_9BACI</name>
<organism evidence="1">
    <name type="scientific">Alkalihalophilus sp. As8PL</name>
    <dbReference type="NCBI Taxonomy" id="3237103"/>
    <lineage>
        <taxon>Bacteria</taxon>
        <taxon>Bacillati</taxon>
        <taxon>Bacillota</taxon>
        <taxon>Bacilli</taxon>
        <taxon>Bacillales</taxon>
        <taxon>Bacillaceae</taxon>
        <taxon>Alkalihalophilus</taxon>
    </lineage>
</organism>
<reference evidence="1" key="1">
    <citation type="submission" date="2024-07" db="EMBL/GenBank/DDBJ databases">
        <title>Identification and characteristics of an arsenic-resistant bacterial isolate, which belongs to a novel species.</title>
        <authorList>
            <person name="Juszczyk A."/>
            <person name="Kowalczyk A."/>
            <person name="Was K."/>
            <person name="Kosowicz W."/>
            <person name="Budzyn A."/>
            <person name="Latowski D."/>
        </authorList>
    </citation>
    <scope>NUCLEOTIDE SEQUENCE</scope>
    <source>
        <strain evidence="1">As8PL</strain>
    </source>
</reference>
<evidence type="ECO:0000313" key="1">
    <source>
        <dbReference type="EMBL" id="XDI37961.1"/>
    </source>
</evidence>
<dbReference type="AlphaFoldDB" id="A0AB39BVN9"/>
<evidence type="ECO:0008006" key="2">
    <source>
        <dbReference type="Google" id="ProtNLM"/>
    </source>
</evidence>
<dbReference type="EMBL" id="CP162551">
    <property type="protein sequence ID" value="XDI37961.1"/>
    <property type="molecule type" value="Genomic_DNA"/>
</dbReference>
<accession>A0AB39BVN9</accession>
<gene>
    <name evidence="1" type="ORF">AB3N04_06495</name>
</gene>